<sequence>MREDHKAQLTKATEGLHYCDLILTAQEARDLQALVQELQATGKHPGLSGVFRTILEETWSGDEPWPTISSPSKPELD</sequence>
<protein>
    <submittedName>
        <fullName evidence="1">Uncharacterized protein</fullName>
    </submittedName>
</protein>
<reference evidence="1 2" key="2">
    <citation type="submission" date="2018-03" db="EMBL/GenBank/DDBJ databases">
        <title>Draft genome of Pseudomonas putida strain KH-21-114.</title>
        <authorList>
            <person name="Yoshizawa S."/>
            <person name="Khan N.H."/>
            <person name="Nishimura M."/>
            <person name="Chiura H.X."/>
            <person name="Ogura Y."/>
            <person name="Hayashi T."/>
            <person name="Kogure K."/>
        </authorList>
    </citation>
    <scope>NUCLEOTIDE SEQUENCE [LARGE SCALE GENOMIC DNA]</scope>
    <source>
        <strain evidence="1 2">KH-21-114</strain>
    </source>
</reference>
<accession>A0A2S3X522</accession>
<dbReference type="AlphaFoldDB" id="A0A2S3X522"/>
<dbReference type="Proteomes" id="UP000237230">
    <property type="component" value="Unassembled WGS sequence"/>
</dbReference>
<reference evidence="1 2" key="1">
    <citation type="submission" date="2016-08" db="EMBL/GenBank/DDBJ databases">
        <authorList>
            <person name="Seilhamer J.J."/>
        </authorList>
    </citation>
    <scope>NUCLEOTIDE SEQUENCE [LARGE SCALE GENOMIC DNA]</scope>
    <source>
        <strain evidence="1 2">KH-21-114</strain>
    </source>
</reference>
<dbReference type="EMBL" id="MINH01000019">
    <property type="protein sequence ID" value="POG10539.1"/>
    <property type="molecule type" value="Genomic_DNA"/>
</dbReference>
<dbReference type="RefSeq" id="WP_103447312.1">
    <property type="nucleotide sequence ID" value="NZ_JABFDQ010000003.1"/>
</dbReference>
<name>A0A2S3X522_PSEPU</name>
<evidence type="ECO:0000313" key="1">
    <source>
        <dbReference type="EMBL" id="POG10539.1"/>
    </source>
</evidence>
<comment type="caution">
    <text evidence="1">The sequence shown here is derived from an EMBL/GenBank/DDBJ whole genome shotgun (WGS) entry which is preliminary data.</text>
</comment>
<gene>
    <name evidence="1" type="ORF">BGP84_12705</name>
</gene>
<dbReference type="OrthoDB" id="9939447at2"/>
<organism evidence="1 2">
    <name type="scientific">Pseudomonas putida</name>
    <name type="common">Arthrobacter siderocapsulatus</name>
    <dbReference type="NCBI Taxonomy" id="303"/>
    <lineage>
        <taxon>Bacteria</taxon>
        <taxon>Pseudomonadati</taxon>
        <taxon>Pseudomonadota</taxon>
        <taxon>Gammaproteobacteria</taxon>
        <taxon>Pseudomonadales</taxon>
        <taxon>Pseudomonadaceae</taxon>
        <taxon>Pseudomonas</taxon>
    </lineage>
</organism>
<proteinExistence type="predicted"/>
<evidence type="ECO:0000313" key="2">
    <source>
        <dbReference type="Proteomes" id="UP000237230"/>
    </source>
</evidence>